<protein>
    <recommendedName>
        <fullName evidence="3">DUF3800 domain-containing protein</fullName>
    </recommendedName>
</protein>
<dbReference type="Pfam" id="PF12686">
    <property type="entry name" value="DUF3800"/>
    <property type="match status" value="1"/>
</dbReference>
<dbReference type="RefSeq" id="WP_085798672.1">
    <property type="nucleotide sequence ID" value="NZ_FWXB01000001.1"/>
</dbReference>
<evidence type="ECO:0000313" key="1">
    <source>
        <dbReference type="EMBL" id="SMC10739.1"/>
    </source>
</evidence>
<gene>
    <name evidence="1" type="ORF">ROA7745_00546</name>
</gene>
<reference evidence="1 2" key="1">
    <citation type="submission" date="2017-03" db="EMBL/GenBank/DDBJ databases">
        <authorList>
            <person name="Afonso C.L."/>
            <person name="Miller P.J."/>
            <person name="Scott M.A."/>
            <person name="Spackman E."/>
            <person name="Goraichik I."/>
            <person name="Dimitrov K.M."/>
            <person name="Suarez D.L."/>
            <person name="Swayne D.E."/>
        </authorList>
    </citation>
    <scope>NUCLEOTIDE SEQUENCE [LARGE SCALE GENOMIC DNA]</scope>
    <source>
        <strain evidence="1 2">CECT 7745</strain>
    </source>
</reference>
<keyword evidence="2" id="KW-1185">Reference proteome</keyword>
<name>A0A1X7BN81_9RHOB</name>
<dbReference type="InterPro" id="IPR024524">
    <property type="entry name" value="DUF3800"/>
</dbReference>
<sequence>MKFTFFVDESGQSGIKKIRSKTEGGASRYMTLGGVLVPNQLRNGIRNRLSKLASEFGKPDLHCSKINHNQICRFTQELAKEKILLFGVISLKETLGSYGEDIEGDDKRYYSKCAQYILERLGLFLKLNGIAEDDVSICFEEGNFDYSALRGLVSKCRQNPIWAATKNLKHINPNSIYCSPKENEKLLQTSDLVAHALFRCVDDGPSTYGIKETRYINELRRRFFREKETQKIIGYGIYPVHKLNQIKADPPVREFLNGLLAEG</sequence>
<dbReference type="Proteomes" id="UP000193224">
    <property type="component" value="Unassembled WGS sequence"/>
</dbReference>
<dbReference type="AlphaFoldDB" id="A0A1X7BN81"/>
<evidence type="ECO:0008006" key="3">
    <source>
        <dbReference type="Google" id="ProtNLM"/>
    </source>
</evidence>
<evidence type="ECO:0000313" key="2">
    <source>
        <dbReference type="Proteomes" id="UP000193224"/>
    </source>
</evidence>
<organism evidence="1 2">
    <name type="scientific">Roseovarius aestuarii</name>
    <dbReference type="NCBI Taxonomy" id="475083"/>
    <lineage>
        <taxon>Bacteria</taxon>
        <taxon>Pseudomonadati</taxon>
        <taxon>Pseudomonadota</taxon>
        <taxon>Alphaproteobacteria</taxon>
        <taxon>Rhodobacterales</taxon>
        <taxon>Roseobacteraceae</taxon>
        <taxon>Roseovarius</taxon>
    </lineage>
</organism>
<proteinExistence type="predicted"/>
<dbReference type="OrthoDB" id="8455662at2"/>
<dbReference type="EMBL" id="FWXB01000001">
    <property type="protein sequence ID" value="SMC10739.1"/>
    <property type="molecule type" value="Genomic_DNA"/>
</dbReference>
<accession>A0A1X7BN81</accession>